<dbReference type="SMART" id="SM00185">
    <property type="entry name" value="ARM"/>
    <property type="match status" value="6"/>
</dbReference>
<feature type="compositionally biased region" description="Low complexity" evidence="3">
    <location>
        <begin position="14"/>
        <end position="28"/>
    </location>
</feature>
<keyword evidence="6" id="KW-1185">Reference proteome</keyword>
<dbReference type="FunFam" id="1.25.10.10:FF:000418">
    <property type="entry name" value="U-box domain-containing protein 4"/>
    <property type="match status" value="1"/>
</dbReference>
<dbReference type="PANTHER" id="PTHR23315:SF64">
    <property type="entry name" value="ARM REPEAT SUPERFAMILY PROTEIN"/>
    <property type="match status" value="1"/>
</dbReference>
<dbReference type="Proteomes" id="UP001497457">
    <property type="component" value="Chromosome 8b"/>
</dbReference>
<evidence type="ECO:0000313" key="5">
    <source>
        <dbReference type="EMBL" id="CAL5084923.1"/>
    </source>
</evidence>
<evidence type="ECO:0000313" key="6">
    <source>
        <dbReference type="Proteomes" id="UP001497457"/>
    </source>
</evidence>
<keyword evidence="1" id="KW-0833">Ubl conjugation pathway</keyword>
<accession>A0ABC9G1Y2</accession>
<dbReference type="PROSITE" id="PS50176">
    <property type="entry name" value="ARM_REPEAT"/>
    <property type="match status" value="3"/>
</dbReference>
<dbReference type="PANTHER" id="PTHR23315">
    <property type="entry name" value="U BOX DOMAIN-CONTAINING"/>
    <property type="match status" value="1"/>
</dbReference>
<evidence type="ECO:0000256" key="3">
    <source>
        <dbReference type="SAM" id="MobiDB-lite"/>
    </source>
</evidence>
<feature type="domain" description="U-box" evidence="4">
    <location>
        <begin position="80"/>
        <end position="341"/>
    </location>
</feature>
<feature type="repeat" description="ARM" evidence="2">
    <location>
        <begin position="228"/>
        <end position="270"/>
    </location>
</feature>
<dbReference type="EMBL" id="OZ075118">
    <property type="protein sequence ID" value="CAL5084923.1"/>
    <property type="molecule type" value="Genomic_DNA"/>
</dbReference>
<dbReference type="Pfam" id="PF25598">
    <property type="entry name" value="ARM_PUB"/>
    <property type="match status" value="1"/>
</dbReference>
<dbReference type="InterPro" id="IPR016024">
    <property type="entry name" value="ARM-type_fold"/>
</dbReference>
<dbReference type="Gene3D" id="1.25.10.10">
    <property type="entry name" value="Leucine-rich Repeat Variant"/>
    <property type="match status" value="2"/>
</dbReference>
<dbReference type="InterPro" id="IPR000225">
    <property type="entry name" value="Armadillo"/>
</dbReference>
<name>A0ABC9G1Y2_9POAL</name>
<dbReference type="InterPro" id="IPR058678">
    <property type="entry name" value="ARM_PUB"/>
</dbReference>
<dbReference type="AlphaFoldDB" id="A0ABC9G1Y2"/>
<gene>
    <name evidence="5" type="ORF">URODEC1_LOCUS110828</name>
</gene>
<protein>
    <recommendedName>
        <fullName evidence="4">U-box domain-containing protein</fullName>
    </recommendedName>
</protein>
<evidence type="ECO:0000259" key="4">
    <source>
        <dbReference type="Pfam" id="PF25598"/>
    </source>
</evidence>
<sequence>MESDASTSPRRRSTSCYSDSGDSSCSEPFSECGSDDLSFTPAAAAGIHRLLLSCAAEASEDAISSLVAELESPSPSLDSLRRAAMELRLLAKHNPDNRVRIAAAGGVRPLVRLLSHADPLLQEHGVTALLNLSICDENKAIIVEAGAIRPLVHALKSAASPAARENAACALLRLSQLDGAAAAAIGRAGAIPLLVSLLETGGARGKKDAATALCSGARENRQRAVEAGAVRPLLDLMADPESGMVDKAAYVLHSLVGSGEGRAAAVEEGGIPVLVEMVEVGSSRQKEIATLSLLQICEDNAVYRTMVARQGAIPPLVALSQSSSARPKLKTKAESLIEILRQPRSPSLRAARPTAVVAAE</sequence>
<evidence type="ECO:0000256" key="2">
    <source>
        <dbReference type="PROSITE-ProRule" id="PRU00259"/>
    </source>
</evidence>
<evidence type="ECO:0000256" key="1">
    <source>
        <dbReference type="ARBA" id="ARBA00022786"/>
    </source>
</evidence>
<feature type="region of interest" description="Disordered" evidence="3">
    <location>
        <begin position="1"/>
        <end position="28"/>
    </location>
</feature>
<feature type="repeat" description="ARM" evidence="2">
    <location>
        <begin position="105"/>
        <end position="147"/>
    </location>
</feature>
<dbReference type="InterPro" id="IPR011989">
    <property type="entry name" value="ARM-like"/>
</dbReference>
<reference evidence="5" key="1">
    <citation type="submission" date="2024-10" db="EMBL/GenBank/DDBJ databases">
        <authorList>
            <person name="Ryan C."/>
        </authorList>
    </citation>
    <scope>NUCLEOTIDE SEQUENCE [LARGE SCALE GENOMIC DNA]</scope>
</reference>
<dbReference type="SUPFAM" id="SSF48371">
    <property type="entry name" value="ARM repeat"/>
    <property type="match status" value="1"/>
</dbReference>
<organism evidence="5 6">
    <name type="scientific">Urochloa decumbens</name>
    <dbReference type="NCBI Taxonomy" id="240449"/>
    <lineage>
        <taxon>Eukaryota</taxon>
        <taxon>Viridiplantae</taxon>
        <taxon>Streptophyta</taxon>
        <taxon>Embryophyta</taxon>
        <taxon>Tracheophyta</taxon>
        <taxon>Spermatophyta</taxon>
        <taxon>Magnoliopsida</taxon>
        <taxon>Liliopsida</taxon>
        <taxon>Poales</taxon>
        <taxon>Poaceae</taxon>
        <taxon>PACMAD clade</taxon>
        <taxon>Panicoideae</taxon>
        <taxon>Panicodae</taxon>
        <taxon>Paniceae</taxon>
        <taxon>Melinidinae</taxon>
        <taxon>Urochloa</taxon>
    </lineage>
</organism>
<proteinExistence type="predicted"/>
<feature type="repeat" description="ARM" evidence="2">
    <location>
        <begin position="61"/>
        <end position="105"/>
    </location>
</feature>